<feature type="region of interest" description="Disordered" evidence="1">
    <location>
        <begin position="1"/>
        <end position="29"/>
    </location>
</feature>
<evidence type="ECO:0000313" key="3">
    <source>
        <dbReference type="Proteomes" id="UP000191612"/>
    </source>
</evidence>
<organism evidence="2 3">
    <name type="scientific">Penicillium solitum</name>
    <dbReference type="NCBI Taxonomy" id="60172"/>
    <lineage>
        <taxon>Eukaryota</taxon>
        <taxon>Fungi</taxon>
        <taxon>Dikarya</taxon>
        <taxon>Ascomycota</taxon>
        <taxon>Pezizomycotina</taxon>
        <taxon>Eurotiomycetes</taxon>
        <taxon>Eurotiomycetidae</taxon>
        <taxon>Eurotiales</taxon>
        <taxon>Aspergillaceae</taxon>
        <taxon>Penicillium</taxon>
    </lineage>
</organism>
<accession>A0A1V6R934</accession>
<feature type="region of interest" description="Disordered" evidence="1">
    <location>
        <begin position="302"/>
        <end position="335"/>
    </location>
</feature>
<proteinExistence type="predicted"/>
<name>A0A1V6R934_9EURO</name>
<sequence length="366" mass="41192">MASDITPPGSVLDPPLTPPPTEQKPLSRSARSVVTCLRLHRANHRPSSWWESRLRPDDYTEVLRVLDADEDLRSYVEDKIRYDYDPCRFCLTIRMPSPVHDTFCARIVDEISKQLRQFQEPDGPLADFAKQVEHFATSRIFIPEDTHDGKRKFSRREPDASFGHRQALYPGVIVEVCYSQKSKRISHLADEYILNTDGSVNVVIALDIDYKGSKKAAITVWRPEYATVNGVEEFRATAAIEAQPFRTNSGLPTEGTALRLSLRDFATEDLSLGQVGLDSEILITSKQLCDFLSSAEARQQVQTQQQGSINRMRPGALKRRRPQTPPDQLSSEDEGSVERKTFRLVLALALALAFALGEGVFGEEEM</sequence>
<gene>
    <name evidence="2" type="ORF">PENSOL_c011G01489</name>
</gene>
<protein>
    <recommendedName>
        <fullName evidence="4">Restriction endonuclease domain-containing protein</fullName>
    </recommendedName>
</protein>
<evidence type="ECO:0000313" key="2">
    <source>
        <dbReference type="EMBL" id="OQD97712.1"/>
    </source>
</evidence>
<evidence type="ECO:0008006" key="4">
    <source>
        <dbReference type="Google" id="ProtNLM"/>
    </source>
</evidence>
<dbReference type="EMBL" id="MDYO01000011">
    <property type="protein sequence ID" value="OQD97712.1"/>
    <property type="molecule type" value="Genomic_DNA"/>
</dbReference>
<reference evidence="3" key="1">
    <citation type="journal article" date="2017" name="Nat. Microbiol.">
        <title>Global analysis of biosynthetic gene clusters reveals vast potential of secondary metabolite production in Penicillium species.</title>
        <authorList>
            <person name="Nielsen J.C."/>
            <person name="Grijseels S."/>
            <person name="Prigent S."/>
            <person name="Ji B."/>
            <person name="Dainat J."/>
            <person name="Nielsen K.F."/>
            <person name="Frisvad J.C."/>
            <person name="Workman M."/>
            <person name="Nielsen J."/>
        </authorList>
    </citation>
    <scope>NUCLEOTIDE SEQUENCE [LARGE SCALE GENOMIC DNA]</scope>
    <source>
        <strain evidence="3">IBT 29525</strain>
    </source>
</reference>
<dbReference type="Proteomes" id="UP000191612">
    <property type="component" value="Unassembled WGS sequence"/>
</dbReference>
<dbReference type="STRING" id="60172.A0A1V6R934"/>
<keyword evidence="3" id="KW-1185">Reference proteome</keyword>
<comment type="caution">
    <text evidence="2">The sequence shown here is derived from an EMBL/GenBank/DDBJ whole genome shotgun (WGS) entry which is preliminary data.</text>
</comment>
<dbReference type="AlphaFoldDB" id="A0A1V6R934"/>
<evidence type="ECO:0000256" key="1">
    <source>
        <dbReference type="SAM" id="MobiDB-lite"/>
    </source>
</evidence>